<evidence type="ECO:0000256" key="1">
    <source>
        <dbReference type="SAM" id="Phobius"/>
    </source>
</evidence>
<feature type="domain" description="VanZ-like" evidence="2">
    <location>
        <begin position="8"/>
        <end position="132"/>
    </location>
</feature>
<keyword evidence="1" id="KW-1133">Transmembrane helix</keyword>
<sequence length="144" mass="15051">MRWVRWVFVLYLAAVLGLTLWPSLDQTSVPGWATSTVAALARIGIHTSVAALEALSNLVMFLPFGVLGVVLLAYARRAWSLGAVLGAVALAGFVFSGAIETTQLLIPGRVSTLQDVLLNGGGGLLGACVAAVLVARFARTGMRD</sequence>
<dbReference type="Proteomes" id="UP000292118">
    <property type="component" value="Chromosome"/>
</dbReference>
<dbReference type="EMBL" id="CP035493">
    <property type="protein sequence ID" value="QAY69611.1"/>
    <property type="molecule type" value="Genomic_DNA"/>
</dbReference>
<keyword evidence="1" id="KW-0472">Membrane</keyword>
<keyword evidence="1" id="KW-0812">Transmembrane</keyword>
<feature type="transmembrane region" description="Helical" evidence="1">
    <location>
        <begin position="81"/>
        <end position="99"/>
    </location>
</feature>
<dbReference type="AlphaFoldDB" id="A0A4V0YG13"/>
<evidence type="ECO:0000313" key="4">
    <source>
        <dbReference type="Proteomes" id="UP000292118"/>
    </source>
</evidence>
<dbReference type="InterPro" id="IPR053150">
    <property type="entry name" value="Teicoplanin_resist-assoc"/>
</dbReference>
<name>A0A4V0YG13_9MICO</name>
<dbReference type="Pfam" id="PF04892">
    <property type="entry name" value="VanZ"/>
    <property type="match status" value="1"/>
</dbReference>
<dbReference type="PANTHER" id="PTHR36834:SF2">
    <property type="entry name" value="MEMBRANE PROTEIN"/>
    <property type="match status" value="1"/>
</dbReference>
<gene>
    <name evidence="3" type="ORF">ET471_05805</name>
</gene>
<dbReference type="KEGG" id="xya:ET471_05805"/>
<feature type="transmembrane region" description="Helical" evidence="1">
    <location>
        <begin position="119"/>
        <end position="138"/>
    </location>
</feature>
<dbReference type="InterPro" id="IPR006976">
    <property type="entry name" value="VanZ-like"/>
</dbReference>
<dbReference type="OrthoDB" id="4827152at2"/>
<reference evidence="3 4" key="1">
    <citation type="submission" date="2019-01" db="EMBL/GenBank/DDBJ databases">
        <title>Genome sequencing of strain FW10M-9.</title>
        <authorList>
            <person name="Heo J."/>
            <person name="Kim S.-J."/>
            <person name="Kim J.-S."/>
            <person name="Hong S.-B."/>
            <person name="Kwon S.-W."/>
        </authorList>
    </citation>
    <scope>NUCLEOTIDE SEQUENCE [LARGE SCALE GENOMIC DNA]</scope>
    <source>
        <strain evidence="3 4">FW10M-9</strain>
    </source>
</reference>
<protein>
    <submittedName>
        <fullName evidence="3">VanZ family protein</fullName>
    </submittedName>
</protein>
<evidence type="ECO:0000259" key="2">
    <source>
        <dbReference type="Pfam" id="PF04892"/>
    </source>
</evidence>
<dbReference type="PANTHER" id="PTHR36834">
    <property type="entry name" value="MEMBRANE PROTEIN-RELATED"/>
    <property type="match status" value="1"/>
</dbReference>
<evidence type="ECO:0000313" key="3">
    <source>
        <dbReference type="EMBL" id="QAY69611.1"/>
    </source>
</evidence>
<dbReference type="RefSeq" id="WP_129187009.1">
    <property type="nucleotide sequence ID" value="NZ_CP035493.1"/>
</dbReference>
<accession>A0A4V0YG13</accession>
<feature type="transmembrane region" description="Helical" evidence="1">
    <location>
        <begin position="54"/>
        <end position="74"/>
    </location>
</feature>
<proteinExistence type="predicted"/>
<keyword evidence="4" id="KW-1185">Reference proteome</keyword>
<organism evidence="3 4">
    <name type="scientific">Xylanimonas protaetiae</name>
    <dbReference type="NCBI Taxonomy" id="2509457"/>
    <lineage>
        <taxon>Bacteria</taxon>
        <taxon>Bacillati</taxon>
        <taxon>Actinomycetota</taxon>
        <taxon>Actinomycetes</taxon>
        <taxon>Micrococcales</taxon>
        <taxon>Promicromonosporaceae</taxon>
        <taxon>Xylanimonas</taxon>
    </lineage>
</organism>